<dbReference type="AlphaFoldDB" id="A0A937FZX1"/>
<dbReference type="SUPFAM" id="SSF53756">
    <property type="entry name" value="UDP-Glycosyltransferase/glycogen phosphorylase"/>
    <property type="match status" value="1"/>
</dbReference>
<comment type="caution">
    <text evidence="1">The sequence shown here is derived from an EMBL/GenBank/DDBJ whole genome shotgun (WGS) entry which is preliminary data.</text>
</comment>
<evidence type="ECO:0000313" key="2">
    <source>
        <dbReference type="Proteomes" id="UP000614216"/>
    </source>
</evidence>
<reference evidence="1" key="1">
    <citation type="submission" date="2021-01" db="EMBL/GenBank/DDBJ databases">
        <title>Fulvivirga kasyanovii gen. nov., sp nov., a novel member of the phylum Bacteroidetes isolated from seawater in a mussel farm.</title>
        <authorList>
            <person name="Zhao L.-H."/>
            <person name="Wang Z.-J."/>
        </authorList>
    </citation>
    <scope>NUCLEOTIDE SEQUENCE</scope>
    <source>
        <strain evidence="1">29W222</strain>
    </source>
</reference>
<organism evidence="1 2">
    <name type="scientific">Fulvivirga marina</name>
    <dbReference type="NCBI Taxonomy" id="2494733"/>
    <lineage>
        <taxon>Bacteria</taxon>
        <taxon>Pseudomonadati</taxon>
        <taxon>Bacteroidota</taxon>
        <taxon>Cytophagia</taxon>
        <taxon>Cytophagales</taxon>
        <taxon>Fulvivirgaceae</taxon>
        <taxon>Fulvivirga</taxon>
    </lineage>
</organism>
<keyword evidence="2" id="KW-1185">Reference proteome</keyword>
<name>A0A937FZX1_9BACT</name>
<proteinExistence type="predicted"/>
<dbReference type="RefSeq" id="WP_202858665.1">
    <property type="nucleotide sequence ID" value="NZ_JAEUGD010000066.1"/>
</dbReference>
<gene>
    <name evidence="1" type="ORF">JMN32_22650</name>
</gene>
<dbReference type="Gene3D" id="3.40.50.2000">
    <property type="entry name" value="Glycogen Phosphorylase B"/>
    <property type="match status" value="1"/>
</dbReference>
<evidence type="ECO:0000313" key="1">
    <source>
        <dbReference type="EMBL" id="MBL6449129.1"/>
    </source>
</evidence>
<sequence>MKKHKLVIASILKPIDDTRMYEKLGLSLGQTNKYEINIIGFYAKKLPEAKNIIFHPLFNFKRLNISRLVAPLKCFKKYLQLKPELIIINTHELLIVTIAYKILFGTRIIYDIRENYFRNILFTNSFPLLLRPLIAGYVRSKEYLSRLFFDHYFLAERQYENEFSFSRGKSTIIENKYQPVGLDVTQKKDHKNDDKNTTKINLIFTGTIAQSTGVFECIELVKKLHKTEPKIQLKIIGYCSIPATLNRLKKAIENTDFIKLEGGTKLVPHIEVLKAIHEADFGVIYYPWNKSTMNTMPTKLFEYLGNQLPILLQDHHPWTELCSHYNASITVNIDNFDVESTLQKMKTTKFYTTSPKDEILWVSEEKKLLEIICNIIQ</sequence>
<accession>A0A937FZX1</accession>
<protein>
    <submittedName>
        <fullName evidence="1">Glycosyltransferase</fullName>
    </submittedName>
</protein>
<dbReference type="Proteomes" id="UP000614216">
    <property type="component" value="Unassembled WGS sequence"/>
</dbReference>
<dbReference type="EMBL" id="JAEUGD010000066">
    <property type="protein sequence ID" value="MBL6449129.1"/>
    <property type="molecule type" value="Genomic_DNA"/>
</dbReference>